<keyword evidence="7" id="KW-1185">Reference proteome</keyword>
<comment type="caution">
    <text evidence="6">The sequence shown here is derived from an EMBL/GenBank/DDBJ whole genome shotgun (WGS) entry which is preliminary data.</text>
</comment>
<dbReference type="InterPro" id="IPR022188">
    <property type="entry name" value="TASOR_DUF3715"/>
</dbReference>
<evidence type="ECO:0000259" key="3">
    <source>
        <dbReference type="Pfam" id="PF12509"/>
    </source>
</evidence>
<evidence type="ECO:0000259" key="5">
    <source>
        <dbReference type="Pfam" id="PF24630"/>
    </source>
</evidence>
<reference evidence="6" key="1">
    <citation type="journal article" date="2021" name="Cell">
        <title>Tracing the genetic footprints of vertebrate landing in non-teleost ray-finned fishes.</title>
        <authorList>
            <person name="Bi X."/>
            <person name="Wang K."/>
            <person name="Yang L."/>
            <person name="Pan H."/>
            <person name="Jiang H."/>
            <person name="Wei Q."/>
            <person name="Fang M."/>
            <person name="Yu H."/>
            <person name="Zhu C."/>
            <person name="Cai Y."/>
            <person name="He Y."/>
            <person name="Gan X."/>
            <person name="Zeng H."/>
            <person name="Yu D."/>
            <person name="Zhu Y."/>
            <person name="Jiang H."/>
            <person name="Qiu Q."/>
            <person name="Yang H."/>
            <person name="Zhang Y.E."/>
            <person name="Wang W."/>
            <person name="Zhu M."/>
            <person name="He S."/>
            <person name="Zhang G."/>
        </authorList>
    </citation>
    <scope>NUCLEOTIDE SEQUENCE</scope>
    <source>
        <strain evidence="6">Bchr_001</strain>
    </source>
</reference>
<feature type="region of interest" description="Disordered" evidence="2">
    <location>
        <begin position="1256"/>
        <end position="1280"/>
    </location>
</feature>
<feature type="domain" description="TASOR pseudo-PARP" evidence="3">
    <location>
        <begin position="339"/>
        <end position="465"/>
    </location>
</feature>
<dbReference type="PANTHER" id="PTHR16207">
    <property type="entry name" value="SET DOMAIN-CONTAINING PROTEIN"/>
    <property type="match status" value="1"/>
</dbReference>
<name>A0ABS2YZ63_POLSE</name>
<dbReference type="EMBL" id="JAAWVN010015101">
    <property type="protein sequence ID" value="MBN3292089.1"/>
    <property type="molecule type" value="Genomic_DNA"/>
</dbReference>
<evidence type="ECO:0000259" key="4">
    <source>
        <dbReference type="Pfam" id="PF23314"/>
    </source>
</evidence>
<feature type="region of interest" description="Disordered" evidence="2">
    <location>
        <begin position="698"/>
        <end position="717"/>
    </location>
</feature>
<dbReference type="InterPro" id="IPR046432">
    <property type="entry name" value="TASOR"/>
</dbReference>
<feature type="non-terminal residue" evidence="6">
    <location>
        <position position="1"/>
    </location>
</feature>
<dbReference type="Pfam" id="PF24630">
    <property type="entry name" value="PIN_TASOR"/>
    <property type="match status" value="1"/>
</dbReference>
<proteinExistence type="inferred from homology"/>
<evidence type="ECO:0000313" key="7">
    <source>
        <dbReference type="Proteomes" id="UP001166052"/>
    </source>
</evidence>
<organism evidence="6 7">
    <name type="scientific">Polypterus senegalus</name>
    <name type="common">Senegal bichir</name>
    <dbReference type="NCBI Taxonomy" id="55291"/>
    <lineage>
        <taxon>Eukaryota</taxon>
        <taxon>Metazoa</taxon>
        <taxon>Chordata</taxon>
        <taxon>Craniata</taxon>
        <taxon>Vertebrata</taxon>
        <taxon>Euteleostomi</taxon>
        <taxon>Actinopterygii</taxon>
        <taxon>Polypteriformes</taxon>
        <taxon>Polypteridae</taxon>
        <taxon>Polypterus</taxon>
    </lineage>
</organism>
<protein>
    <submittedName>
        <fullName evidence="6">F208B protein</fullName>
    </submittedName>
</protein>
<gene>
    <name evidence="6" type="primary">Fam208b</name>
    <name evidence="6" type="ORF">GTO92_0000137</name>
</gene>
<feature type="region of interest" description="Disordered" evidence="2">
    <location>
        <begin position="313"/>
        <end position="345"/>
    </location>
</feature>
<dbReference type="Pfam" id="PF23314">
    <property type="entry name" value="TASOR_alpha-beta"/>
    <property type="match status" value="1"/>
</dbReference>
<feature type="domain" description="TASOR alpha/beta" evidence="4">
    <location>
        <begin position="1887"/>
        <end position="1982"/>
    </location>
</feature>
<sequence>MLLHVIVSANEIRRLSIKNIPPSIEELCQLLQNKIGLRGSFILQFEDPEFGNKLCHVRDIKDLPTEQVNLKVLFTPSELVCSDSTLDTGSLPSSCSGESLDWPDPFEIPHFSHYVELQLKEANDAYVKDGSVMVISKSVKCDILDKLADLMSKITAYPSKDQYDSVAKALVEKHPWLRLPGSGKGWHCWVYSLKFKMGNYCQSLSAAGCPEVVISAEFKRIVTTDLLQPFLEGLDGLVPTLLEVYKAAAMSGRKLSLKSILHCHEKDAHGEQLYMIMKGMQVGLLIGHEGVLLDAFQQEVFNVAVVEIRNTMENEKSDSTSSTGETKNAEGEYNSNRAEKQQKGYSDEELKESFGFILCKNETQAKLLCETGLKVGNGSFSTLGDLNKGVYVSKYSDCLQPKPWCHGKSGYIVIFRLVKGKVKAVTENYTNNLTQPVPGYDCHVSENIDTVCSRTSSFQAFECTQDLQPPDVKQNLDVCTNAGKITEEIVSSKCNIIQQNMVDPLGDIAMNHDEEVDFGMDLTERCNSAEDFSNLLVPIVPHAAASSSVPLTKSVKGCSLQNEKSVASVDGSLSASLRSNKIIKKCYQKSNRNLEKSLENAAVREPHSSVSELCQPKKKVKNDCFKLKLKEITTKCGKVFVPHGSKLFENNSNSLKQTKEIENDSNLNLKQQKSIIASEILPRTGDILLDPVIAQHSANDDVEKESGTSEADLRRHGHYQEPKELKSKQRFNGAILNESCCGKRKRPPIHAKHKAPVIDGKLNTLQRKAKHKRKMQSSNITLQCENTILPHNVNILNNSKDAARMSKKQMEVQSKSSERKRRAGAAHPNSQSATGLTSGTEETTDSLYSRDCDINTHLKKQKVIKTTKGSVNNKNRKVEYIKEKVFLKILCSEISFQNCTFNNKIRRSFVNSLLAMIVSTQEVFRELVEQQLTLELSRVLQGLGLSKKPHDPRKLDYRQPLSKKSASKIDTTVDESGDVCHSSDALNLLADLALSSSSRSTNKEENLQKNILPCDCQLKYSKDSYESSSTSEEMNSSAKNCVEESGKNERPLRLYLEDGQHETLLPSPVDIWKEHSYSLPPQMPALISSGITELPQQNTERPCEHDLDGGVACQEDVSFSQSTKEKNLSEKFCQSRIFFKENGKYKVKREWNEAYDFDLDSKYTNETLDKTVCRALHGSWDLNIEETYEEIHLILHVWIGLFYSRPTMRFFQADFNPDEPELPETAIQRSSLKNSNHENEIAQGNLSVIQKSVQETTDKPMNPNASQNEDVSHSDEDQGTIDFNIPKAKNLSPVTNGMEFSEALYKDRSMDILERSESEVQHTNCNINLSEADVSANVACSVSANASQNDEISQMSDKTEYSADYGDVKNFNNNLETFEMNRNEDKKRVFFSDAASSCQSRSKLLMKSKIHTETVHEEEIQNDQDLNATMTLVQSGKLNGELLCTSHSADPLLHKMNNQGFINYVSEANKEDNFTECGQETENTSDNLTLNNPQDTIPQNMSDNIFIETHDRQTNLGDVLSNLELKATSLCSIDDSEGPSCSGLHKLGNKHSCSDAECKLISTPDIPEMNGLCSYTHNISLLSPSNESCQKCESLVVEDKSINAVDCVSQNKSVSKSPTKPVEIADKDALIVSSIEEKQESASLISFQIVKDRENAGADIKLQRDSWPFAKYFEYIKDQNVYNDKHNLTQEALNMEYLHFSDCLKRILKNSKDCVPSKRSLYGNKTSFLRRSSWRKYTNSFSDTPSELDDDSNNSSATYLSPSQTLQITVNVSRKSEIDENNKSIKSFNSPEFPLKKRPIDEDIKGEREFCNMDTERMDSHSPFIKKLSPGIKLHEPVFYMYPPRQHNYVKFKNSSKGYPGSLKKIIDSLCNSLHHNFNNVLNESLKNNLRFFILETKTDVFFENMKEVLKNAGLYEIQIDFFDQLDQCLLFPIIIIIRNEDISTYVHTIPHLLKLKKTPNVSFSGVDSVDDVLNFNSQELFIRGGFLVCDGELFRSLRLEHLKEIFYILDELNKKEKWKWLFHYRDQKILKENGRNNSTDHAKKYFMDFCQEAGIVDVLPYHDCDLISQDRPMYLECMQRLQVQYIASRLAVFLTELQKVQTL</sequence>
<feature type="domain" description="TASOR PIN" evidence="5">
    <location>
        <begin position="1986"/>
        <end position="2100"/>
    </location>
</feature>
<evidence type="ECO:0000313" key="6">
    <source>
        <dbReference type="EMBL" id="MBN3292089.1"/>
    </source>
</evidence>
<feature type="compositionally biased region" description="Polar residues" evidence="2">
    <location>
        <begin position="828"/>
        <end position="843"/>
    </location>
</feature>
<evidence type="ECO:0000256" key="2">
    <source>
        <dbReference type="SAM" id="MobiDB-lite"/>
    </source>
</evidence>
<dbReference type="PANTHER" id="PTHR16207:SF10">
    <property type="entry name" value="PROTEIN TASOR 2"/>
    <property type="match status" value="1"/>
</dbReference>
<dbReference type="InterPro" id="IPR056242">
    <property type="entry name" value="PIN_TASOR"/>
</dbReference>
<feature type="region of interest" description="Disordered" evidence="2">
    <location>
        <begin position="950"/>
        <end position="969"/>
    </location>
</feature>
<feature type="non-terminal residue" evidence="6">
    <location>
        <position position="2104"/>
    </location>
</feature>
<dbReference type="InterPro" id="IPR056243">
    <property type="entry name" value="TASOR_ab_dom"/>
</dbReference>
<evidence type="ECO:0000256" key="1">
    <source>
        <dbReference type="ARBA" id="ARBA00008058"/>
    </source>
</evidence>
<comment type="similarity">
    <text evidence="1">Belongs to the TASOR family.</text>
</comment>
<dbReference type="Proteomes" id="UP001166052">
    <property type="component" value="Unassembled WGS sequence"/>
</dbReference>
<accession>A0ABS2YZ63</accession>
<feature type="region of interest" description="Disordered" evidence="2">
    <location>
        <begin position="802"/>
        <end position="843"/>
    </location>
</feature>
<dbReference type="Pfam" id="PF12509">
    <property type="entry name" value="DUF3715"/>
    <property type="match status" value="1"/>
</dbReference>